<accession>A0A0C3AKL0</accession>
<dbReference type="HOGENOM" id="CLU_034105_1_0_1"/>
<keyword evidence="11" id="KW-1185">Reference proteome</keyword>
<feature type="transmembrane region" description="Helical" evidence="8">
    <location>
        <begin position="71"/>
        <end position="92"/>
    </location>
</feature>
<dbReference type="GO" id="GO:0016020">
    <property type="term" value="C:membrane"/>
    <property type="evidence" value="ECO:0007669"/>
    <property type="project" value="UniProtKB-SubCell"/>
</dbReference>
<evidence type="ECO:0000256" key="5">
    <source>
        <dbReference type="ARBA" id="ARBA00022692"/>
    </source>
</evidence>
<sequence length="416" mass="47260">MYTTHKTCPTGWDAVVYILPIFVLQYMVGVLVQLKHTVLLRIALPPLMLCVILRALSVLDFSCGQQDQSHHIAVFFISIASIVGRTVVWTLARRPYKRDNVSAAESTSIPMACWNAWDLQWNPRGIGWNWSQGIPIRRSSLQLQSRSQFLLFAITRFAFLLVMSDVFMEPLHAQFSSLSPRDIHTIFDHSLPLIPRYIRILQIVYVVLWDAYFTIEKGYQLLSVIFVILFWQHPSQWPPLFDKPWLSTSLSDLWGRRWHQMLRQSAVALGGSPLACFLGRPGYVLGTFLFSGAIHCAQFLATKRGGNPMFEGGFFVMNGVGILLERAWSKMTGRRVGGVYGWMWTFLWVTVWAVPMMDQWAAMGRFDAGATLGDFRPAMFLLSLVLPTTTDKGFVVSCLCFGISVSFLVYSLFTLC</sequence>
<name>A0A0C3AKL0_9AGAM</name>
<feature type="transmembrane region" description="Helical" evidence="8">
    <location>
        <begin position="14"/>
        <end position="32"/>
    </location>
</feature>
<dbReference type="Pfam" id="PF13813">
    <property type="entry name" value="MBOAT_2"/>
    <property type="match status" value="1"/>
</dbReference>
<dbReference type="GO" id="GO:0008374">
    <property type="term" value="F:O-acyltransferase activity"/>
    <property type="evidence" value="ECO:0007669"/>
    <property type="project" value="InterPro"/>
</dbReference>
<dbReference type="InterPro" id="IPR044851">
    <property type="entry name" value="Wax_synthase"/>
</dbReference>
<comment type="similarity">
    <text evidence="3">Belongs to the wax synthase family.</text>
</comment>
<dbReference type="GO" id="GO:0006629">
    <property type="term" value="P:lipid metabolic process"/>
    <property type="evidence" value="ECO:0007669"/>
    <property type="project" value="InterPro"/>
</dbReference>
<dbReference type="InParanoid" id="A0A0C3AKL0"/>
<dbReference type="PANTHER" id="PTHR31595:SF57">
    <property type="entry name" value="OS04G0481900 PROTEIN"/>
    <property type="match status" value="1"/>
</dbReference>
<keyword evidence="5 8" id="KW-0812">Transmembrane</keyword>
<feature type="transmembrane region" description="Helical" evidence="8">
    <location>
        <begin position="394"/>
        <end position="413"/>
    </location>
</feature>
<evidence type="ECO:0000259" key="9">
    <source>
        <dbReference type="Pfam" id="PF13813"/>
    </source>
</evidence>
<dbReference type="STRING" id="1036808.A0A0C3AKL0"/>
<evidence type="ECO:0000256" key="7">
    <source>
        <dbReference type="ARBA" id="ARBA00023136"/>
    </source>
</evidence>
<feature type="transmembrane region" description="Helical" evidence="8">
    <location>
        <begin position="39"/>
        <end position="59"/>
    </location>
</feature>
<gene>
    <name evidence="10" type="ORF">SCLCIDRAFT_112833</name>
</gene>
<dbReference type="Proteomes" id="UP000053989">
    <property type="component" value="Unassembled WGS sequence"/>
</dbReference>
<dbReference type="AlphaFoldDB" id="A0A0C3AKL0"/>
<evidence type="ECO:0000313" key="10">
    <source>
        <dbReference type="EMBL" id="KIM65482.1"/>
    </source>
</evidence>
<dbReference type="PANTHER" id="PTHR31595">
    <property type="entry name" value="LONG-CHAIN-ALCOHOL O-FATTY-ACYLTRANSFERASE 3-RELATED"/>
    <property type="match status" value="1"/>
</dbReference>
<comment type="pathway">
    <text evidence="2">Secondary metabolite biosynthesis.</text>
</comment>
<reference evidence="10 11" key="1">
    <citation type="submission" date="2014-04" db="EMBL/GenBank/DDBJ databases">
        <authorList>
            <consortium name="DOE Joint Genome Institute"/>
            <person name="Kuo A."/>
            <person name="Kohler A."/>
            <person name="Nagy L.G."/>
            <person name="Floudas D."/>
            <person name="Copeland A."/>
            <person name="Barry K.W."/>
            <person name="Cichocki N."/>
            <person name="Veneault-Fourrey C."/>
            <person name="LaButti K."/>
            <person name="Lindquist E.A."/>
            <person name="Lipzen A."/>
            <person name="Lundell T."/>
            <person name="Morin E."/>
            <person name="Murat C."/>
            <person name="Sun H."/>
            <person name="Tunlid A."/>
            <person name="Henrissat B."/>
            <person name="Grigoriev I.V."/>
            <person name="Hibbett D.S."/>
            <person name="Martin F."/>
            <person name="Nordberg H.P."/>
            <person name="Cantor M.N."/>
            <person name="Hua S.X."/>
        </authorList>
    </citation>
    <scope>NUCLEOTIDE SEQUENCE [LARGE SCALE GENOMIC DNA]</scope>
    <source>
        <strain evidence="10 11">Foug A</strain>
    </source>
</reference>
<keyword evidence="6 8" id="KW-1133">Transmembrane helix</keyword>
<feature type="transmembrane region" description="Helical" evidence="8">
    <location>
        <begin position="336"/>
        <end position="354"/>
    </location>
</feature>
<evidence type="ECO:0000256" key="3">
    <source>
        <dbReference type="ARBA" id="ARBA00007282"/>
    </source>
</evidence>
<organism evidence="10 11">
    <name type="scientific">Scleroderma citrinum Foug A</name>
    <dbReference type="NCBI Taxonomy" id="1036808"/>
    <lineage>
        <taxon>Eukaryota</taxon>
        <taxon>Fungi</taxon>
        <taxon>Dikarya</taxon>
        <taxon>Basidiomycota</taxon>
        <taxon>Agaricomycotina</taxon>
        <taxon>Agaricomycetes</taxon>
        <taxon>Agaricomycetidae</taxon>
        <taxon>Boletales</taxon>
        <taxon>Sclerodermatineae</taxon>
        <taxon>Sclerodermataceae</taxon>
        <taxon>Scleroderma</taxon>
    </lineage>
</organism>
<evidence type="ECO:0000256" key="1">
    <source>
        <dbReference type="ARBA" id="ARBA00004141"/>
    </source>
</evidence>
<dbReference type="EMBL" id="KN822022">
    <property type="protein sequence ID" value="KIM65482.1"/>
    <property type="molecule type" value="Genomic_DNA"/>
</dbReference>
<evidence type="ECO:0000256" key="4">
    <source>
        <dbReference type="ARBA" id="ARBA00022679"/>
    </source>
</evidence>
<keyword evidence="7 8" id="KW-0472">Membrane</keyword>
<reference evidence="11" key="2">
    <citation type="submission" date="2015-01" db="EMBL/GenBank/DDBJ databases">
        <title>Evolutionary Origins and Diversification of the Mycorrhizal Mutualists.</title>
        <authorList>
            <consortium name="DOE Joint Genome Institute"/>
            <consortium name="Mycorrhizal Genomics Consortium"/>
            <person name="Kohler A."/>
            <person name="Kuo A."/>
            <person name="Nagy L.G."/>
            <person name="Floudas D."/>
            <person name="Copeland A."/>
            <person name="Barry K.W."/>
            <person name="Cichocki N."/>
            <person name="Veneault-Fourrey C."/>
            <person name="LaButti K."/>
            <person name="Lindquist E.A."/>
            <person name="Lipzen A."/>
            <person name="Lundell T."/>
            <person name="Morin E."/>
            <person name="Murat C."/>
            <person name="Riley R."/>
            <person name="Ohm R."/>
            <person name="Sun H."/>
            <person name="Tunlid A."/>
            <person name="Henrissat B."/>
            <person name="Grigoriev I.V."/>
            <person name="Hibbett D.S."/>
            <person name="Martin F."/>
        </authorList>
    </citation>
    <scope>NUCLEOTIDE SEQUENCE [LARGE SCALE GENOMIC DNA]</scope>
    <source>
        <strain evidence="11">Foug A</strain>
    </source>
</reference>
<dbReference type="OrthoDB" id="1077582at2759"/>
<evidence type="ECO:0000256" key="6">
    <source>
        <dbReference type="ARBA" id="ARBA00022989"/>
    </source>
</evidence>
<dbReference type="InterPro" id="IPR032805">
    <property type="entry name" value="Wax_synthase_dom"/>
</dbReference>
<feature type="domain" description="Wax synthase" evidence="9">
    <location>
        <begin position="237"/>
        <end position="316"/>
    </location>
</feature>
<evidence type="ECO:0000256" key="8">
    <source>
        <dbReference type="SAM" id="Phobius"/>
    </source>
</evidence>
<evidence type="ECO:0000256" key="2">
    <source>
        <dbReference type="ARBA" id="ARBA00005179"/>
    </source>
</evidence>
<protein>
    <recommendedName>
        <fullName evidence="9">Wax synthase domain-containing protein</fullName>
    </recommendedName>
</protein>
<keyword evidence="4" id="KW-0808">Transferase</keyword>
<comment type="subcellular location">
    <subcellularLocation>
        <location evidence="1">Membrane</location>
        <topology evidence="1">Multi-pass membrane protein</topology>
    </subcellularLocation>
</comment>
<proteinExistence type="inferred from homology"/>
<evidence type="ECO:0000313" key="11">
    <source>
        <dbReference type="Proteomes" id="UP000053989"/>
    </source>
</evidence>